<evidence type="ECO:0000313" key="3">
    <source>
        <dbReference type="Proteomes" id="UP001501570"/>
    </source>
</evidence>
<keyword evidence="3" id="KW-1185">Reference proteome</keyword>
<dbReference type="InterPro" id="IPR008928">
    <property type="entry name" value="6-hairpin_glycosidase_sf"/>
</dbReference>
<reference evidence="3" key="1">
    <citation type="journal article" date="2019" name="Int. J. Syst. Evol. Microbiol.">
        <title>The Global Catalogue of Microorganisms (GCM) 10K type strain sequencing project: providing services to taxonomists for standard genome sequencing and annotation.</title>
        <authorList>
            <consortium name="The Broad Institute Genomics Platform"/>
            <consortium name="The Broad Institute Genome Sequencing Center for Infectious Disease"/>
            <person name="Wu L."/>
            <person name="Ma J."/>
        </authorList>
    </citation>
    <scope>NUCLEOTIDE SEQUENCE [LARGE SCALE GENOMIC DNA]</scope>
    <source>
        <strain evidence="3">JCM 18304</strain>
    </source>
</reference>
<feature type="region of interest" description="Disordered" evidence="1">
    <location>
        <begin position="122"/>
        <end position="144"/>
    </location>
</feature>
<comment type="caution">
    <text evidence="2">The sequence shown here is derived from an EMBL/GenBank/DDBJ whole genome shotgun (WGS) entry which is preliminary data.</text>
</comment>
<evidence type="ECO:0000313" key="2">
    <source>
        <dbReference type="EMBL" id="GAA5202112.1"/>
    </source>
</evidence>
<organism evidence="2 3">
    <name type="scientific">Rugosimonospora acidiphila</name>
    <dbReference type="NCBI Taxonomy" id="556531"/>
    <lineage>
        <taxon>Bacteria</taxon>
        <taxon>Bacillati</taxon>
        <taxon>Actinomycetota</taxon>
        <taxon>Actinomycetes</taxon>
        <taxon>Micromonosporales</taxon>
        <taxon>Micromonosporaceae</taxon>
        <taxon>Rugosimonospora</taxon>
    </lineage>
</organism>
<gene>
    <name evidence="2" type="ORF">GCM10023322_83320</name>
</gene>
<name>A0ABP9SSS3_9ACTN</name>
<protein>
    <submittedName>
        <fullName evidence="2">Uncharacterized protein</fullName>
    </submittedName>
</protein>
<dbReference type="EMBL" id="BAABJQ010000058">
    <property type="protein sequence ID" value="GAA5202112.1"/>
    <property type="molecule type" value="Genomic_DNA"/>
</dbReference>
<dbReference type="Proteomes" id="UP001501570">
    <property type="component" value="Unassembled WGS sequence"/>
</dbReference>
<dbReference type="SUPFAM" id="SSF48208">
    <property type="entry name" value="Six-hairpin glycosidases"/>
    <property type="match status" value="1"/>
</dbReference>
<sequence length="144" mass="16144">MLLDEYERWTGDAQVVRDFEFEARAALTWIDEYADLMGLGYIAYQRRNEETGLKNQCWKDSWDAVAYRDGHLPSFPRATCELQGYAYDAKMRGPSVVQIELLELPKIARTHGDFGEECYPHEAGAAPDDPGGTTIVHAGSSAIP</sequence>
<accession>A0ABP9SSS3</accession>
<evidence type="ECO:0000256" key="1">
    <source>
        <dbReference type="SAM" id="MobiDB-lite"/>
    </source>
</evidence>
<proteinExistence type="predicted"/>